<dbReference type="GO" id="GO:0006750">
    <property type="term" value="P:glutathione biosynthetic process"/>
    <property type="evidence" value="ECO:0007669"/>
    <property type="project" value="UniProtKB-KW"/>
</dbReference>
<evidence type="ECO:0000256" key="6">
    <source>
        <dbReference type="RuleBase" id="RU368036"/>
    </source>
</evidence>
<dbReference type="GO" id="GO:0006751">
    <property type="term" value="P:glutathione catabolic process"/>
    <property type="evidence" value="ECO:0007669"/>
    <property type="project" value="UniProtKB-UniRule"/>
</dbReference>
<dbReference type="InterPro" id="IPR043137">
    <property type="entry name" value="GGT_ssub_C"/>
</dbReference>
<keyword evidence="6" id="KW-0865">Zymogen</keyword>
<dbReference type="GO" id="GO:0036374">
    <property type="term" value="F:glutathione hydrolase activity"/>
    <property type="evidence" value="ECO:0007669"/>
    <property type="project" value="UniProtKB-UniRule"/>
</dbReference>
<comment type="caution">
    <text evidence="7">The sequence shown here is derived from an EMBL/GenBank/DDBJ whole genome shotgun (WGS) entry which is preliminary data.</text>
</comment>
<dbReference type="RefSeq" id="WP_111317769.1">
    <property type="nucleotide sequence ID" value="NZ_BIFX01000001.1"/>
</dbReference>
<name>A0A326UTJ1_THEHA</name>
<dbReference type="EMBL" id="QKUF01000001">
    <property type="protein sequence ID" value="PZW36013.1"/>
    <property type="molecule type" value="Genomic_DNA"/>
</dbReference>
<evidence type="ECO:0000256" key="3">
    <source>
        <dbReference type="ARBA" id="ARBA00047417"/>
    </source>
</evidence>
<comment type="catalytic activity">
    <reaction evidence="1 6">
        <text>an S-substituted glutathione + H2O = an S-substituted L-cysteinylglycine + L-glutamate</text>
        <dbReference type="Rhea" id="RHEA:59468"/>
        <dbReference type="ChEBI" id="CHEBI:15377"/>
        <dbReference type="ChEBI" id="CHEBI:29985"/>
        <dbReference type="ChEBI" id="CHEBI:90779"/>
        <dbReference type="ChEBI" id="CHEBI:143103"/>
        <dbReference type="EC" id="3.4.19.13"/>
    </reaction>
</comment>
<dbReference type="PANTHER" id="PTHR43881">
    <property type="entry name" value="GAMMA-GLUTAMYLTRANSPEPTIDASE (AFU_ORTHOLOGUE AFUA_4G13580)"/>
    <property type="match status" value="1"/>
</dbReference>
<evidence type="ECO:0000256" key="4">
    <source>
        <dbReference type="PIRSR" id="PIRSR600101-1"/>
    </source>
</evidence>
<dbReference type="UniPathway" id="UPA00204"/>
<keyword evidence="6" id="KW-0012">Acyltransferase</keyword>
<keyword evidence="6" id="KW-0808">Transferase</keyword>
<feature type="binding site" evidence="5">
    <location>
        <position position="428"/>
    </location>
    <ligand>
        <name>L-glutamate</name>
        <dbReference type="ChEBI" id="CHEBI:29985"/>
    </ligand>
</feature>
<comment type="catalytic activity">
    <reaction evidence="2 6">
        <text>glutathione + H2O = L-cysteinylglycine + L-glutamate</text>
        <dbReference type="Rhea" id="RHEA:28807"/>
        <dbReference type="ChEBI" id="CHEBI:15377"/>
        <dbReference type="ChEBI" id="CHEBI:29985"/>
        <dbReference type="ChEBI" id="CHEBI:57925"/>
        <dbReference type="ChEBI" id="CHEBI:61694"/>
        <dbReference type="EC" id="3.4.19.13"/>
    </reaction>
</comment>
<dbReference type="InterPro" id="IPR029055">
    <property type="entry name" value="Ntn_hydrolases_N"/>
</dbReference>
<keyword evidence="6" id="KW-0317">Glutathione biosynthesis</keyword>
<evidence type="ECO:0000313" key="7">
    <source>
        <dbReference type="EMBL" id="PZW36013.1"/>
    </source>
</evidence>
<feature type="active site" description="Nucleophile" evidence="4">
    <location>
        <position position="345"/>
    </location>
</feature>
<dbReference type="InterPro" id="IPR000101">
    <property type="entry name" value="GGT_peptidase"/>
</dbReference>
<protein>
    <recommendedName>
        <fullName evidence="6">Glutathione hydrolase proenzyme</fullName>
        <ecNumber evidence="6">2.3.2.2</ecNumber>
        <ecNumber evidence="6">3.4.19.13</ecNumber>
    </recommendedName>
    <component>
        <recommendedName>
            <fullName evidence="6">Glutathione hydrolase large chain</fullName>
        </recommendedName>
    </component>
    <component>
        <recommendedName>
            <fullName evidence="6">Glutathione hydrolase small chain</fullName>
        </recommendedName>
    </component>
</protein>
<dbReference type="Proteomes" id="UP000248806">
    <property type="component" value="Unassembled WGS sequence"/>
</dbReference>
<gene>
    <name evidence="7" type="ORF">EI42_00183</name>
</gene>
<dbReference type="PANTHER" id="PTHR43881:SF5">
    <property type="entry name" value="GAMMA-GLUTAMYLTRANSPEPTIDASE"/>
    <property type="match status" value="1"/>
</dbReference>
<dbReference type="InterPro" id="IPR043138">
    <property type="entry name" value="GGT_lsub"/>
</dbReference>
<organism evidence="7 8">
    <name type="scientific">Thermosporothrix hazakensis</name>
    <dbReference type="NCBI Taxonomy" id="644383"/>
    <lineage>
        <taxon>Bacteria</taxon>
        <taxon>Bacillati</taxon>
        <taxon>Chloroflexota</taxon>
        <taxon>Ktedonobacteria</taxon>
        <taxon>Ktedonobacterales</taxon>
        <taxon>Thermosporotrichaceae</taxon>
        <taxon>Thermosporothrix</taxon>
    </lineage>
</organism>
<comment type="catalytic activity">
    <reaction evidence="3 6">
        <text>an N-terminal (5-L-glutamyl)-[peptide] + an alpha-amino acid = 5-L-glutamyl amino acid + an N-terminal L-alpha-aminoacyl-[peptide]</text>
        <dbReference type="Rhea" id="RHEA:23904"/>
        <dbReference type="Rhea" id="RHEA-COMP:9780"/>
        <dbReference type="Rhea" id="RHEA-COMP:9795"/>
        <dbReference type="ChEBI" id="CHEBI:77644"/>
        <dbReference type="ChEBI" id="CHEBI:78597"/>
        <dbReference type="ChEBI" id="CHEBI:78599"/>
        <dbReference type="ChEBI" id="CHEBI:78608"/>
        <dbReference type="EC" id="2.3.2.2"/>
    </reaction>
</comment>
<dbReference type="Pfam" id="PF01019">
    <property type="entry name" value="G_glu_transpept"/>
    <property type="match status" value="1"/>
</dbReference>
<dbReference type="NCBIfam" id="TIGR00066">
    <property type="entry name" value="g_glut_trans"/>
    <property type="match status" value="1"/>
</dbReference>
<dbReference type="EC" id="3.4.19.13" evidence="6"/>
<evidence type="ECO:0000256" key="5">
    <source>
        <dbReference type="PIRSR" id="PIRSR600101-2"/>
    </source>
</evidence>
<reference evidence="7 8" key="1">
    <citation type="submission" date="2018-06" db="EMBL/GenBank/DDBJ databases">
        <title>Genomic Encyclopedia of Archaeal and Bacterial Type Strains, Phase II (KMG-II): from individual species to whole genera.</title>
        <authorList>
            <person name="Goeker M."/>
        </authorList>
    </citation>
    <scope>NUCLEOTIDE SEQUENCE [LARGE SCALE GENOMIC DNA]</scope>
    <source>
        <strain evidence="7 8">ATCC BAA-1881</strain>
    </source>
</reference>
<accession>A0A326UTJ1</accession>
<dbReference type="AlphaFoldDB" id="A0A326UTJ1"/>
<dbReference type="GO" id="GO:0103068">
    <property type="term" value="F:leukotriene C4 gamma-glutamyl transferase activity"/>
    <property type="evidence" value="ECO:0007669"/>
    <property type="project" value="UniProtKB-EC"/>
</dbReference>
<dbReference type="EC" id="2.3.2.2" evidence="6"/>
<evidence type="ECO:0000256" key="2">
    <source>
        <dbReference type="ARBA" id="ARBA00001089"/>
    </source>
</evidence>
<dbReference type="Gene3D" id="1.10.246.130">
    <property type="match status" value="1"/>
</dbReference>
<keyword evidence="6 7" id="KW-0378">Hydrolase</keyword>
<evidence type="ECO:0000256" key="1">
    <source>
        <dbReference type="ARBA" id="ARBA00001049"/>
    </source>
</evidence>
<comment type="similarity">
    <text evidence="6">Belongs to the gamma-glutamyltransferase family.</text>
</comment>
<dbReference type="OrthoDB" id="9781342at2"/>
<evidence type="ECO:0000313" key="8">
    <source>
        <dbReference type="Proteomes" id="UP000248806"/>
    </source>
</evidence>
<dbReference type="InterPro" id="IPR052896">
    <property type="entry name" value="GGT-like_enzyme"/>
</dbReference>
<proteinExistence type="inferred from homology"/>
<dbReference type="Gene3D" id="3.60.20.40">
    <property type="match status" value="1"/>
</dbReference>
<sequence length="553" mass="60158">MLSDSPVYATRGMVATAHYLATQAGVQLLAQGGNALDAALAANLAMTVVYPSTCSAGGDLFLLIWDAKTRQLHALNASGRAPRGLTPELCAARRLRKLPLRGPLSINVPGAVDGWFEAWERFGSASIEAIFSPAIQLAEEGMPVSPKLHTWFTEAAEGVLGPWSSSAEVYLTGGAPPAAGSILRQPRLARSYKMLAHEGPEVFYRGPLGQSITEYVQRCGGVLSMEDLAKHQSNWVEPIKTTYRGYEIYEFPPNSQGLTALEMLNILEGYDLAALGYQSPEYLHLLLEAKKLAFADRDRFISDPDVVEIPLERLLSKAYAAELRQRIDIQRASRIAGPPEPPGDTTYLCAADRYGNVVSLIQSLYYGFGSGVVGGDTGILLHNRGSYFSLDPRHANYLQPGKRTMHTLAPAMVLQNGQPYLAFGSMGGDAQPQIHVQLLTAVIDFQLNIQQAIAAPRWRSGRFQLDQSGKEYELGGQSGVDDYQDHSIIEAVELERRFPADVPTALDLRGHHVSVLGPYEDRMGHAQAIAIHPETHVFAGAADPRCDGLALGW</sequence>
<comment type="pathway">
    <text evidence="6">Sulfur metabolism; glutathione metabolism.</text>
</comment>
<comment type="PTM">
    <text evidence="6">Cleaved by autocatalysis into a large and a small subunit.</text>
</comment>
<keyword evidence="8" id="KW-1185">Reference proteome</keyword>
<comment type="subunit">
    <text evidence="6">This enzyme consists of two polypeptide chains, which are synthesized in precursor form from a single polypeptide.</text>
</comment>
<dbReference type="PRINTS" id="PR01210">
    <property type="entry name" value="GGTRANSPTASE"/>
</dbReference>
<dbReference type="SUPFAM" id="SSF56235">
    <property type="entry name" value="N-terminal nucleophile aminohydrolases (Ntn hydrolases)"/>
    <property type="match status" value="1"/>
</dbReference>